<dbReference type="Proteomes" id="UP000287651">
    <property type="component" value="Unassembled WGS sequence"/>
</dbReference>
<dbReference type="EMBL" id="AMZH03005847">
    <property type="protein sequence ID" value="RRT65336.1"/>
    <property type="molecule type" value="Genomic_DNA"/>
</dbReference>
<comment type="caution">
    <text evidence="1">The sequence shown here is derived from an EMBL/GenBank/DDBJ whole genome shotgun (WGS) entry which is preliminary data.</text>
</comment>
<evidence type="ECO:0000313" key="1">
    <source>
        <dbReference type="EMBL" id="RRT65336.1"/>
    </source>
</evidence>
<gene>
    <name evidence="1" type="ORF">B296_00018995</name>
</gene>
<accession>A0A426ZMX7</accession>
<organism evidence="1 2">
    <name type="scientific">Ensete ventricosum</name>
    <name type="common">Abyssinian banana</name>
    <name type="synonym">Musa ensete</name>
    <dbReference type="NCBI Taxonomy" id="4639"/>
    <lineage>
        <taxon>Eukaryota</taxon>
        <taxon>Viridiplantae</taxon>
        <taxon>Streptophyta</taxon>
        <taxon>Embryophyta</taxon>
        <taxon>Tracheophyta</taxon>
        <taxon>Spermatophyta</taxon>
        <taxon>Magnoliopsida</taxon>
        <taxon>Liliopsida</taxon>
        <taxon>Zingiberales</taxon>
        <taxon>Musaceae</taxon>
        <taxon>Ensete</taxon>
    </lineage>
</organism>
<proteinExistence type="predicted"/>
<sequence length="142" mass="15265">MRESRGSHLRSRSTASAAMVGTMRVVDCGVSFSLGSRTISSCLRSSVVTIIKGGVGCSKGATAIRGRQAAECTTIVEEGNGSIERVTTASRVHFDAGHDQGSWQRKIDASSIFVARDCCWPQSKGITAKDRCWQCYAARDRC</sequence>
<evidence type="ECO:0000313" key="2">
    <source>
        <dbReference type="Proteomes" id="UP000287651"/>
    </source>
</evidence>
<reference evidence="1 2" key="1">
    <citation type="journal article" date="2014" name="Agronomy (Basel)">
        <title>A Draft Genome Sequence for Ensete ventricosum, the Drought-Tolerant Tree Against Hunger.</title>
        <authorList>
            <person name="Harrison J."/>
            <person name="Moore K.A."/>
            <person name="Paszkiewicz K."/>
            <person name="Jones T."/>
            <person name="Grant M."/>
            <person name="Ambacheew D."/>
            <person name="Muzemil S."/>
            <person name="Studholme D.J."/>
        </authorList>
    </citation>
    <scope>NUCLEOTIDE SEQUENCE [LARGE SCALE GENOMIC DNA]</scope>
</reference>
<protein>
    <submittedName>
        <fullName evidence="1">Uncharacterized protein</fullName>
    </submittedName>
</protein>
<name>A0A426ZMX7_ENSVE</name>
<dbReference type="AlphaFoldDB" id="A0A426ZMX7"/>